<dbReference type="SMART" id="SM00320">
    <property type="entry name" value="WD40"/>
    <property type="match status" value="4"/>
</dbReference>
<evidence type="ECO:0000256" key="4">
    <source>
        <dbReference type="ARBA" id="ARBA00022737"/>
    </source>
</evidence>
<keyword evidence="9" id="KW-1185">Reference proteome</keyword>
<comment type="similarity">
    <text evidence="6">Belongs to the WD repeat UTP18 family.</text>
</comment>
<dbReference type="Proteomes" id="UP000283509">
    <property type="component" value="Unassembled WGS sequence"/>
</dbReference>
<keyword evidence="4" id="KW-0677">Repeat</keyword>
<evidence type="ECO:0000313" key="9">
    <source>
        <dbReference type="Proteomes" id="UP000283509"/>
    </source>
</evidence>
<keyword evidence="3" id="KW-0853">WD repeat</keyword>
<evidence type="ECO:0000256" key="2">
    <source>
        <dbReference type="ARBA" id="ARBA00022552"/>
    </source>
</evidence>
<feature type="region of interest" description="Disordered" evidence="7">
    <location>
        <begin position="172"/>
        <end position="191"/>
    </location>
</feature>
<evidence type="ECO:0000256" key="1">
    <source>
        <dbReference type="ARBA" id="ARBA00004604"/>
    </source>
</evidence>
<dbReference type="Pfam" id="PF00400">
    <property type="entry name" value="WD40"/>
    <property type="match status" value="1"/>
</dbReference>
<evidence type="ECO:0000256" key="6">
    <source>
        <dbReference type="ARBA" id="ARBA00025767"/>
    </source>
</evidence>
<protein>
    <submittedName>
        <fullName evidence="8">U3 small nucleolar RNA-associated protein 18-like protein</fullName>
    </submittedName>
</protein>
<comment type="subcellular location">
    <subcellularLocation>
        <location evidence="1">Nucleus</location>
        <location evidence="1">Nucleolus</location>
    </subcellularLocation>
</comment>
<dbReference type="STRING" id="6689.A0A3R7QPB3"/>
<dbReference type="EMBL" id="QCYY01001995">
    <property type="protein sequence ID" value="ROT73754.1"/>
    <property type="molecule type" value="Genomic_DNA"/>
</dbReference>
<dbReference type="GO" id="GO:0006364">
    <property type="term" value="P:rRNA processing"/>
    <property type="evidence" value="ECO:0007669"/>
    <property type="project" value="UniProtKB-KW"/>
</dbReference>
<name>A0A3R7QPB3_PENVA</name>
<evidence type="ECO:0000256" key="7">
    <source>
        <dbReference type="SAM" id="MobiDB-lite"/>
    </source>
</evidence>
<evidence type="ECO:0000256" key="5">
    <source>
        <dbReference type="ARBA" id="ARBA00023242"/>
    </source>
</evidence>
<reference evidence="8 9" key="1">
    <citation type="submission" date="2018-04" db="EMBL/GenBank/DDBJ databases">
        <authorList>
            <person name="Zhang X."/>
            <person name="Yuan J."/>
            <person name="Li F."/>
            <person name="Xiang J."/>
        </authorList>
    </citation>
    <scope>NUCLEOTIDE SEQUENCE [LARGE SCALE GENOMIC DNA]</scope>
    <source>
        <tissue evidence="8">Muscle</tissue>
    </source>
</reference>
<dbReference type="PANTHER" id="PTHR18359:SF0">
    <property type="entry name" value="U3 SMALL NUCLEOLAR RNA-ASSOCIATED PROTEIN 18 HOMOLOG"/>
    <property type="match status" value="1"/>
</dbReference>
<evidence type="ECO:0000256" key="3">
    <source>
        <dbReference type="ARBA" id="ARBA00022574"/>
    </source>
</evidence>
<keyword evidence="5" id="KW-0539">Nucleus</keyword>
<accession>A0A3R7QPB3</accession>
<dbReference type="GO" id="GO:0032040">
    <property type="term" value="C:small-subunit processome"/>
    <property type="evidence" value="ECO:0007669"/>
    <property type="project" value="TreeGrafter"/>
</dbReference>
<dbReference type="PANTHER" id="PTHR18359">
    <property type="entry name" value="WD-REPEAT PROTEIN-RELATED"/>
    <property type="match status" value="1"/>
</dbReference>
<keyword evidence="2" id="KW-0698">rRNA processing</keyword>
<feature type="compositionally biased region" description="Basic and acidic residues" evidence="7">
    <location>
        <begin position="63"/>
        <end position="73"/>
    </location>
</feature>
<feature type="region of interest" description="Disordered" evidence="7">
    <location>
        <begin position="61"/>
        <end position="102"/>
    </location>
</feature>
<evidence type="ECO:0000313" key="8">
    <source>
        <dbReference type="EMBL" id="ROT73754.1"/>
    </source>
</evidence>
<organism evidence="8 9">
    <name type="scientific">Penaeus vannamei</name>
    <name type="common">Whiteleg shrimp</name>
    <name type="synonym">Litopenaeus vannamei</name>
    <dbReference type="NCBI Taxonomy" id="6689"/>
    <lineage>
        <taxon>Eukaryota</taxon>
        <taxon>Metazoa</taxon>
        <taxon>Ecdysozoa</taxon>
        <taxon>Arthropoda</taxon>
        <taxon>Crustacea</taxon>
        <taxon>Multicrustacea</taxon>
        <taxon>Malacostraca</taxon>
        <taxon>Eumalacostraca</taxon>
        <taxon>Eucarida</taxon>
        <taxon>Decapoda</taxon>
        <taxon>Dendrobranchiata</taxon>
        <taxon>Penaeoidea</taxon>
        <taxon>Penaeidae</taxon>
        <taxon>Penaeus</taxon>
    </lineage>
</organism>
<sequence>MKMAKKRPAFSIDTVGNRGKKKKTDVWETVRYEATNTFVSHREIRRERELVEDLFGDVDLPDADAKVQGDEPKSIAQPKVDKKKKAPGSIPNDPYDLQLDDKKTAEKKPVWVDEDDDNIRVKDVMANMSKMRGKRGAREVSDERYENMLKEKFELAMGSTPEWAQLDRKIENDSDDEGDFNRRTGNYISSEGPSRLPKSVLEYKMLSDLNRATYAEGAIIKGVEFNPVFQVALVAGFSKTNGSASLFQVDGLHNHKIQTMKFPRFPIKCAKFFKDGRRFVVGSDLYGHFFVYDMEGGKEIMIPWNKSEDRKCMKQFVISPDGELLFFFGSKSLIHIFDTKTLSHIDTLQASEEVTSATFNSSGTRMYTHGNGGDVLTWDINNRVCVHKFYDDGCIDGMSIALSPNNQYLACGSSSGIVNIYDTADLTKDTPLPVKVLDKLVTSVTSLTFNPSSELLAMGSHFKENAFKLVHFPSMTYFTNFPREGTNLARVQVTRFSPNGGYIAAGNNGGTVRLFRLKHYGSY</sequence>
<dbReference type="InterPro" id="IPR036322">
    <property type="entry name" value="WD40_repeat_dom_sf"/>
</dbReference>
<dbReference type="SUPFAM" id="SSF50978">
    <property type="entry name" value="WD40 repeat-like"/>
    <property type="match status" value="1"/>
</dbReference>
<dbReference type="AlphaFoldDB" id="A0A3R7QPB3"/>
<dbReference type="GO" id="GO:0034388">
    <property type="term" value="C:Pwp2p-containing subcomplex of 90S preribosome"/>
    <property type="evidence" value="ECO:0007669"/>
    <property type="project" value="TreeGrafter"/>
</dbReference>
<gene>
    <name evidence="8" type="ORF">C7M84_007802</name>
</gene>
<dbReference type="InterPro" id="IPR001680">
    <property type="entry name" value="WD40_rpt"/>
</dbReference>
<dbReference type="Gene3D" id="2.130.10.10">
    <property type="entry name" value="YVTN repeat-like/Quinoprotein amine dehydrogenase"/>
    <property type="match status" value="1"/>
</dbReference>
<dbReference type="InterPro" id="IPR045161">
    <property type="entry name" value="Utp18"/>
</dbReference>
<dbReference type="OrthoDB" id="1935146at2759"/>
<comment type="caution">
    <text evidence="8">The sequence shown here is derived from an EMBL/GenBank/DDBJ whole genome shotgun (WGS) entry which is preliminary data.</text>
</comment>
<reference evidence="8 9" key="2">
    <citation type="submission" date="2019-01" db="EMBL/GenBank/DDBJ databases">
        <title>The decoding of complex shrimp genome reveals the adaptation for benthos swimmer, frequently molting mechanism and breeding impact on genome.</title>
        <authorList>
            <person name="Sun Y."/>
            <person name="Gao Y."/>
            <person name="Yu Y."/>
        </authorList>
    </citation>
    <scope>NUCLEOTIDE SEQUENCE [LARGE SCALE GENOMIC DNA]</scope>
    <source>
        <tissue evidence="8">Muscle</tissue>
    </source>
</reference>
<proteinExistence type="inferred from homology"/>
<dbReference type="InterPro" id="IPR015943">
    <property type="entry name" value="WD40/YVTN_repeat-like_dom_sf"/>
</dbReference>